<feature type="compositionally biased region" description="Polar residues" evidence="1">
    <location>
        <begin position="1916"/>
        <end position="1937"/>
    </location>
</feature>
<dbReference type="RefSeq" id="XP_015039372.2">
    <property type="nucleotide sequence ID" value="XM_015183886.2"/>
</dbReference>
<protein>
    <submittedName>
        <fullName evidence="4">Uncharacterized protein isoform X2</fullName>
    </submittedName>
</protein>
<dbReference type="SMART" id="SM00595">
    <property type="entry name" value="MADF"/>
    <property type="match status" value="1"/>
</dbReference>
<dbReference type="PANTHER" id="PTHR21505">
    <property type="entry name" value="MADF DOMAIN-CONTAINING PROTEIN-RELATED"/>
    <property type="match status" value="1"/>
</dbReference>
<dbReference type="Proteomes" id="UP000001819">
    <property type="component" value="Chromosome 3"/>
</dbReference>
<feature type="compositionally biased region" description="Basic and acidic residues" evidence="1">
    <location>
        <begin position="250"/>
        <end position="268"/>
    </location>
</feature>
<dbReference type="PROSITE" id="PS51029">
    <property type="entry name" value="MADF"/>
    <property type="match status" value="1"/>
</dbReference>
<feature type="region of interest" description="Disordered" evidence="1">
    <location>
        <begin position="475"/>
        <end position="539"/>
    </location>
</feature>
<reference evidence="3" key="1">
    <citation type="submission" date="2024-06" db="UniProtKB">
        <authorList>
            <consortium name="RefSeq"/>
        </authorList>
    </citation>
    <scope>NUCLEOTIDE SEQUENCE [LARGE SCALE GENOMIC DNA]</scope>
    <source>
        <strain evidence="3">MV2-25</strain>
    </source>
</reference>
<feature type="compositionally biased region" description="Basic and acidic residues" evidence="1">
    <location>
        <begin position="635"/>
        <end position="646"/>
    </location>
</feature>
<evidence type="ECO:0000313" key="4">
    <source>
        <dbReference type="RefSeq" id="XP_015039372.2"/>
    </source>
</evidence>
<feature type="compositionally biased region" description="Basic and acidic residues" evidence="1">
    <location>
        <begin position="1057"/>
        <end position="1070"/>
    </location>
</feature>
<feature type="compositionally biased region" description="Polar residues" evidence="1">
    <location>
        <begin position="783"/>
        <end position="808"/>
    </location>
</feature>
<evidence type="ECO:0000259" key="2">
    <source>
        <dbReference type="PROSITE" id="PS51029"/>
    </source>
</evidence>
<feature type="compositionally biased region" description="Polar residues" evidence="1">
    <location>
        <begin position="878"/>
        <end position="894"/>
    </location>
</feature>
<feature type="compositionally biased region" description="Polar residues" evidence="1">
    <location>
        <begin position="1212"/>
        <end position="1233"/>
    </location>
</feature>
<feature type="compositionally biased region" description="Polar residues" evidence="1">
    <location>
        <begin position="489"/>
        <end position="498"/>
    </location>
</feature>
<feature type="compositionally biased region" description="Basic and acidic residues" evidence="1">
    <location>
        <begin position="1643"/>
        <end position="1656"/>
    </location>
</feature>
<feature type="compositionally biased region" description="Basic and acidic residues" evidence="1">
    <location>
        <begin position="709"/>
        <end position="719"/>
    </location>
</feature>
<sequence length="1968" mass="226498">MVHWFQAPWGTSGRAYKMDSKNNIYTKNERLTNEEVYVERLIRMYRANQCLWNPKSPGYHCAPLKQSAWNRITRILNNGLTTDQVKLQVLSLRNYYDTECQAIKRSQREGLTYVPCRSIFKDLQFLPDLEPDEAEKFNGRPSVYDDQLQFIIDDVMSVMSKNLVECRRSLHVDPDISSPNKSSKEFVEFDISSLSDSDFETPVTSLPLRATSGADRQYDGQDEKESSNSSSHQQSRDRYQVRGACPCPPDSDREGRFQRHARPTEKYSRNGPYEVAPTTNPRNSPAEHLQPLRPRMEASNSNSQCSRNSTEHQSSSARRNYCSRPSDKEECNVLLLKFNPENDMRPRTNNNVFCTYHPADNREIQEDNRDYNDIDASGQQLQSAETPLFEYYNSNENKALPADCSYSYDPSHQENTEQNEQDQNFYYPEGSDPYEYDDCYCTPAQEVAQLYHQGEESIANEEPTLRRPQPFAGYQRKYSNTEPDDAPTDAQTREQFSPNRVKRMPQPRQEDIPGSSSKDTTNSAPIVRSRGSRSSGADSYGAQQCAALAAQIMDDYCLGQCRRVQKTYPDDDDEFCEEPVARRPQRRYQPEDIIYVECPARRQAQPRNEVARRRESSPSKVSKARDEYKYAPQDDFVKSTEQDQGRRTSNQFAREYTQDRQQGQYEYDAEESFEDAEQRAKPIPQRRSYIRETAQAEDQSRGAQPPFQRFEKIPCKDDTCPLLSRTMEVAPRQVSRRSSDKGQTKPEKRTPPSERQQQIRGQTDYRQRRGMDGTDEPYMTNRCLPSSPNDSQPKSAPTLNQKYGSLENSIDPYEVDDCLCEDDPKYPQEIASTKRKSRQDDLGIPSSERNNRDDRHQEQRPKQYPQRKSYQREETAKNRPQGQRFQEIPCNNNLCPFVNPNFPENTSSKRNSQDDRPLKSNPTSKKMDSRQEESTDLYEGDDYLREDDSMVPEKTSDKKNIRLEESRGPVTASTKRNSRDDRQEEPSVSDVVSSEKGSRREELSVPDTTSSKRNSQENRQPKSNPISKKVDSRQEESTDLYEGDDYLREDDSMVPEKTSDKKNIRLEESRGPVTASTKRNSRDVRQEEPSVSEVVSSEKGSRREELSVPDTTSSKRNNQENRQPKSNPTSKKMDSSQEESTDLNEIDDCLCEDESMITEKTSEKRNIRLEESRGPVTAPPKRNSRDDRQEEPSVPEVASSEKGSRREEPSVPDTTSSKRNNQENQPPKSNPTSKKMDSSQEESTDLNEIDDYLREDDSMVPEKTSAKRNIRLEDSRDPVIASTKRNSRDDRQEEPRVLEVTSPKRSSRREEPSVPDTTSSKRNSQENRPPKSITTSKKMYDSQEKSTDLNESDDCRCEDESLFPKKTSAKRNIRLEKASVSENDSSKKSSNREEPIVPVIASSKRNWRDDHTDDLRAPRIQSSKRNNQDDWQQEQRPRRYPQRRSYQGEEPAKNLPQGQAFEEIPCNNNLCPFVKPNFPENTSSKRNSPDDRQPKSRPTSNKMDKSQEESSDLYEVDDCLCEDDHMGPQEITSTKRNSRQDVLGIPSSKRNNRDDRQQEQTKRQYPQRRSYQGEKPAKNLPQGQRFEEIPNQNFPENTSSKRNSPYDRQTKSRPTSTDRYEVDDCLCDDESMVPEKTPAKRNIRQEEPTRSSRWKEPSVPGTAPPKRNSQNDRKGKLAPTSQKMNVGNEKPMEPKEVDDCRCDENVEIAASKRNRNKNSRKDDEKDTKAQTDNTKGSRNNNEEPKKTTPKKNNTFKNYVNEQKCECDDADNSYRQPDNYSKKANGRNIPHSTKESTRTSIKKNVTAVPTRTGKEDEKDNSDSEYCDCQIGVESPNGKNIRSKSGNSRNTEDVEEVNEKGRNMRLDIKKKENGTESMDDLEDSTSLCECECFCEDEEEKPTDVKAEEETSAKKKVRTQQIAKATPRSQSTAGRSSATPKSRLRRSSNTEEMAKKPISSRSSKHNRQISG</sequence>
<feature type="compositionally biased region" description="Basic and acidic residues" evidence="1">
    <location>
        <begin position="1551"/>
        <end position="1562"/>
    </location>
</feature>
<feature type="compositionally biased region" description="Basic and acidic residues" evidence="1">
    <location>
        <begin position="1286"/>
        <end position="1297"/>
    </location>
</feature>
<gene>
    <name evidence="4" type="primary">LOC6898256</name>
</gene>
<feature type="region of interest" description="Disordered" evidence="1">
    <location>
        <begin position="197"/>
        <end position="324"/>
    </location>
</feature>
<feature type="compositionally biased region" description="Polar residues" evidence="1">
    <location>
        <begin position="1590"/>
        <end position="1603"/>
    </location>
</feature>
<feature type="compositionally biased region" description="Basic and acidic residues" evidence="1">
    <location>
        <begin position="216"/>
        <end position="226"/>
    </location>
</feature>
<feature type="compositionally biased region" description="Basic and acidic residues" evidence="1">
    <location>
        <begin position="954"/>
        <end position="967"/>
    </location>
</feature>
<feature type="compositionally biased region" description="Low complexity" evidence="1">
    <location>
        <begin position="986"/>
        <end position="995"/>
    </location>
</feature>
<feature type="region of interest" description="Disordered" evidence="1">
    <location>
        <begin position="600"/>
        <end position="1882"/>
    </location>
</feature>
<proteinExistence type="predicted"/>
<feature type="compositionally biased region" description="Basic and acidic residues" evidence="1">
    <location>
        <begin position="1406"/>
        <end position="1417"/>
    </location>
</feature>
<feature type="compositionally biased region" description="Basic and acidic residues" evidence="1">
    <location>
        <begin position="1899"/>
        <end position="1910"/>
    </location>
</feature>
<name>A0A6I8VF00_DROPS</name>
<reference evidence="4" key="2">
    <citation type="submission" date="2025-08" db="UniProtKB">
        <authorList>
            <consortium name="RefSeq"/>
        </authorList>
    </citation>
    <scope>IDENTIFICATION</scope>
    <source>
        <strain evidence="4">MV-25-SWS-2005</strain>
        <tissue evidence="4">Whole body</tissue>
    </source>
</reference>
<feature type="compositionally biased region" description="Acidic residues" evidence="1">
    <location>
        <begin position="1239"/>
        <end position="1250"/>
    </location>
</feature>
<feature type="compositionally biased region" description="Basic and acidic residues" evidence="1">
    <location>
        <begin position="763"/>
        <end position="772"/>
    </location>
</feature>
<feature type="compositionally biased region" description="Basic and acidic residues" evidence="1">
    <location>
        <begin position="1811"/>
        <end position="1820"/>
    </location>
</feature>
<feature type="compositionally biased region" description="Polar residues" evidence="1">
    <location>
        <begin position="298"/>
        <end position="318"/>
    </location>
</feature>
<organism evidence="3 4">
    <name type="scientific">Drosophila pseudoobscura pseudoobscura</name>
    <name type="common">Fruit fly</name>
    <dbReference type="NCBI Taxonomy" id="46245"/>
    <lineage>
        <taxon>Eukaryota</taxon>
        <taxon>Metazoa</taxon>
        <taxon>Ecdysozoa</taxon>
        <taxon>Arthropoda</taxon>
        <taxon>Hexapoda</taxon>
        <taxon>Insecta</taxon>
        <taxon>Pterygota</taxon>
        <taxon>Neoptera</taxon>
        <taxon>Endopterygota</taxon>
        <taxon>Diptera</taxon>
        <taxon>Brachycera</taxon>
        <taxon>Muscomorpha</taxon>
        <taxon>Ephydroidea</taxon>
        <taxon>Drosophilidae</taxon>
        <taxon>Drosophila</taxon>
        <taxon>Sophophora</taxon>
    </lineage>
</organism>
<evidence type="ECO:0000313" key="3">
    <source>
        <dbReference type="Proteomes" id="UP000001819"/>
    </source>
</evidence>
<feature type="compositionally biased region" description="Basic and acidic residues" evidence="1">
    <location>
        <begin position="1719"/>
        <end position="1729"/>
    </location>
</feature>
<feature type="compositionally biased region" description="Basic and acidic residues" evidence="1">
    <location>
        <begin position="1604"/>
        <end position="1622"/>
    </location>
</feature>
<feature type="compositionally biased region" description="Acidic residues" evidence="1">
    <location>
        <begin position="1136"/>
        <end position="1156"/>
    </location>
</feature>
<feature type="compositionally biased region" description="Low complexity" evidence="1">
    <location>
        <begin position="1192"/>
        <end position="1201"/>
    </location>
</feature>
<feature type="region of interest" description="Disordered" evidence="1">
    <location>
        <begin position="404"/>
        <end position="431"/>
    </location>
</feature>
<feature type="compositionally biased region" description="Basic and acidic residues" evidence="1">
    <location>
        <begin position="1855"/>
        <end position="1872"/>
    </location>
</feature>
<feature type="compositionally biased region" description="Basic and acidic residues" evidence="1">
    <location>
        <begin position="849"/>
        <end position="861"/>
    </location>
</feature>
<feature type="compositionally biased region" description="Basic residues" evidence="1">
    <location>
        <begin position="1959"/>
        <end position="1968"/>
    </location>
</feature>
<accession>A0A6I8VF00</accession>
<feature type="compositionally biased region" description="Acidic residues" evidence="1">
    <location>
        <begin position="1623"/>
        <end position="1632"/>
    </location>
</feature>
<feature type="compositionally biased region" description="Basic and acidic residues" evidence="1">
    <location>
        <begin position="1338"/>
        <end position="1363"/>
    </location>
</feature>
<feature type="compositionally biased region" description="Polar residues" evidence="1">
    <location>
        <begin position="1835"/>
        <end position="1847"/>
    </location>
</feature>
<feature type="compositionally biased region" description="Acidic residues" evidence="1">
    <location>
        <begin position="1509"/>
        <end position="1521"/>
    </location>
</feature>
<feature type="domain" description="MADF" evidence="2">
    <location>
        <begin position="40"/>
        <end position="131"/>
    </location>
</feature>
<feature type="region of interest" description="Disordered" evidence="1">
    <location>
        <begin position="1894"/>
        <end position="1968"/>
    </location>
</feature>
<feature type="compositionally biased region" description="Basic and acidic residues" evidence="1">
    <location>
        <begin position="1160"/>
        <end position="1173"/>
    </location>
</feature>
<dbReference type="PANTHER" id="PTHR21505:SF8">
    <property type="entry name" value="DPT-YFP REPRESSOR BY OVEREXPRESSION, ISOFORM D-RELATED"/>
    <property type="match status" value="1"/>
</dbReference>
<feature type="compositionally biased region" description="Basic and acidic residues" evidence="1">
    <location>
        <begin position="609"/>
        <end position="629"/>
    </location>
</feature>
<evidence type="ECO:0000256" key="1">
    <source>
        <dbReference type="SAM" id="MobiDB-lite"/>
    </source>
</evidence>
<dbReference type="ExpressionAtlas" id="A0A6I8VF00">
    <property type="expression patterns" value="baseline"/>
</dbReference>
<feature type="compositionally biased region" description="Basic and acidic residues" evidence="1">
    <location>
        <begin position="1690"/>
        <end position="1704"/>
    </location>
</feature>
<feature type="compositionally biased region" description="Basic and acidic residues" evidence="1">
    <location>
        <begin position="1373"/>
        <end position="1395"/>
    </location>
</feature>
<feature type="compositionally biased region" description="Low complexity" evidence="1">
    <location>
        <begin position="1089"/>
        <end position="1098"/>
    </location>
</feature>
<feature type="compositionally biased region" description="Polar residues" evidence="1">
    <location>
        <begin position="514"/>
        <end position="524"/>
    </location>
</feature>
<feature type="compositionally biased region" description="Polar residues" evidence="1">
    <location>
        <begin position="1797"/>
        <end position="1808"/>
    </location>
</feature>
<keyword evidence="3" id="KW-1185">Reference proteome</keyword>
<dbReference type="Pfam" id="PF10545">
    <property type="entry name" value="MADF_DNA_bdg"/>
    <property type="match status" value="1"/>
</dbReference>
<feature type="compositionally biased region" description="Basic and acidic residues" evidence="1">
    <location>
        <begin position="737"/>
        <end position="752"/>
    </location>
</feature>
<dbReference type="InterPro" id="IPR006578">
    <property type="entry name" value="MADF-dom"/>
</dbReference>